<dbReference type="Proteomes" id="UP000578531">
    <property type="component" value="Unassembled WGS sequence"/>
</dbReference>
<proteinExistence type="predicted"/>
<dbReference type="RefSeq" id="XP_037165481.1">
    <property type="nucleotide sequence ID" value="XM_037307672.1"/>
</dbReference>
<evidence type="ECO:0000313" key="3">
    <source>
        <dbReference type="Proteomes" id="UP000578531"/>
    </source>
</evidence>
<name>A0A8H6FWN7_9LECA</name>
<organism evidence="2 3">
    <name type="scientific">Letharia columbiana</name>
    <dbReference type="NCBI Taxonomy" id="112416"/>
    <lineage>
        <taxon>Eukaryota</taxon>
        <taxon>Fungi</taxon>
        <taxon>Dikarya</taxon>
        <taxon>Ascomycota</taxon>
        <taxon>Pezizomycotina</taxon>
        <taxon>Lecanoromycetes</taxon>
        <taxon>OSLEUM clade</taxon>
        <taxon>Lecanoromycetidae</taxon>
        <taxon>Lecanorales</taxon>
        <taxon>Lecanorineae</taxon>
        <taxon>Parmeliaceae</taxon>
        <taxon>Letharia</taxon>
    </lineage>
</organism>
<feature type="compositionally biased region" description="Acidic residues" evidence="1">
    <location>
        <begin position="127"/>
        <end position="152"/>
    </location>
</feature>
<sequence>MMVQRRKQLKPSGPERDRPEANLFLRSCPDTKSPLVALPAEIHGIITSLLVQPRDLNHLCCTCKTLSAVVLPTLYHTIELKVPQQWSRLPSLENLLASSSEGLKYTRSLRIVPRQYRQDVVENEHEFGDEEESVAETEVDDAEEEEDGEEDDGLFRVYRPRTSASNALNAFIRVLIAKLPPQQLHTFWWEHDCPLNTLTFSIVLKHQATSLRTLNLRDYTGNWRKADLAKLTMGGLTTLGIDELGRGDSWAIELLARNYQELRKLRLGSEMDLVTEYAEDGCLDSNEDGRFQLTENFAELLKDKVAALNGPSTPVVRLDSLSLVGLNLFYFAKGWIEPVNDFTSLSMLTLESCACVEAAFPLLMAVEAGRRKAKSALRLHTFAIRHENTSDEFLQGLESFLLSLKPLTNLHVLLEGCYERDIEMGKVLKLHGKCLRSLVWQQRTRPRSNMLADTSLFPDDYEELKLVAKYCTGLKALGISLDWADIARSEDSHEEIASSFSQLSQLQTLNIRNLPAASTSRTWLPTDYMMEGLATMLLNIVTNKTRIEQGPVLKTLAIGASTYGSVRGAMSHYSPNSNSTFLQLRIYHVNYDCRYRDLISPKLHLIARGTAADAWGNAENLDIFALYWLDGAPQDRQTRF</sequence>
<dbReference type="EMBL" id="JACCJC010000021">
    <property type="protein sequence ID" value="KAF6236129.1"/>
    <property type="molecule type" value="Genomic_DNA"/>
</dbReference>
<gene>
    <name evidence="2" type="ORF">HO173_005758</name>
</gene>
<feature type="region of interest" description="Disordered" evidence="1">
    <location>
        <begin position="123"/>
        <end position="153"/>
    </location>
</feature>
<dbReference type="AlphaFoldDB" id="A0A8H6FWN7"/>
<accession>A0A8H6FWN7</accession>
<dbReference type="SUPFAM" id="SSF52047">
    <property type="entry name" value="RNI-like"/>
    <property type="match status" value="1"/>
</dbReference>
<evidence type="ECO:0008006" key="4">
    <source>
        <dbReference type="Google" id="ProtNLM"/>
    </source>
</evidence>
<comment type="caution">
    <text evidence="2">The sequence shown here is derived from an EMBL/GenBank/DDBJ whole genome shotgun (WGS) entry which is preliminary data.</text>
</comment>
<keyword evidence="3" id="KW-1185">Reference proteome</keyword>
<reference evidence="2 3" key="1">
    <citation type="journal article" date="2020" name="Genomics">
        <title>Complete, high-quality genomes from long-read metagenomic sequencing of two wolf lichen thalli reveals enigmatic genome architecture.</title>
        <authorList>
            <person name="McKenzie S.K."/>
            <person name="Walston R.F."/>
            <person name="Allen J.L."/>
        </authorList>
    </citation>
    <scope>NUCLEOTIDE SEQUENCE [LARGE SCALE GENOMIC DNA]</scope>
    <source>
        <strain evidence="2">WasteWater2</strain>
    </source>
</reference>
<evidence type="ECO:0000256" key="1">
    <source>
        <dbReference type="SAM" id="MobiDB-lite"/>
    </source>
</evidence>
<evidence type="ECO:0000313" key="2">
    <source>
        <dbReference type="EMBL" id="KAF6236129.1"/>
    </source>
</evidence>
<dbReference type="GeneID" id="59287420"/>
<dbReference type="OrthoDB" id="5384871at2759"/>
<feature type="region of interest" description="Disordered" evidence="1">
    <location>
        <begin position="1"/>
        <end position="20"/>
    </location>
</feature>
<protein>
    <recommendedName>
        <fullName evidence="4">F-box domain-containing protein</fullName>
    </recommendedName>
</protein>